<sequence>MDRLSILGVLVALAAIGIGYKIEGGLVSSLINLPALLIVLGGTLGAVMLQSPKSEFFCGLRMFKWVFFPPKLRIDEGVAKITQWSHKARQDGFLSLEKEALDSNEYFISKGLNMLIDGVEVNQFREAMETELIFRRESLFKSAKIYEAMGGYSPTIGILGAVLGLIQAMTFIKQPELLGAGIATAFIATIYGVGFANLFFIPVANKLRFIVEQQMLYHELLTEGMLAILQGDSPHSIELKLSAFKVERHYIAGQS</sequence>
<keyword evidence="4 7" id="KW-1133">Transmembrane helix</keyword>
<dbReference type="AlphaFoldDB" id="A0A244CSG0"/>
<comment type="caution">
    <text evidence="9">The sequence shown here is derived from an EMBL/GenBank/DDBJ whole genome shotgun (WGS) entry which is preliminary data.</text>
</comment>
<accession>A0A244CSG0</accession>
<dbReference type="Pfam" id="PF01618">
    <property type="entry name" value="MotA_ExbB"/>
    <property type="match status" value="1"/>
</dbReference>
<keyword evidence="5 7" id="KW-0472">Membrane</keyword>
<dbReference type="GO" id="GO:0005886">
    <property type="term" value="C:plasma membrane"/>
    <property type="evidence" value="ECO:0007669"/>
    <property type="project" value="UniProtKB-SubCell"/>
</dbReference>
<name>A0A244CSG0_PSEDV</name>
<keyword evidence="2" id="KW-1003">Cell membrane</keyword>
<keyword evidence="9" id="KW-0966">Cell projection</keyword>
<dbReference type="NCBIfam" id="NF006583">
    <property type="entry name" value="PRK09109.1"/>
    <property type="match status" value="1"/>
</dbReference>
<evidence type="ECO:0000313" key="9">
    <source>
        <dbReference type="EMBL" id="OUL58545.1"/>
    </source>
</evidence>
<dbReference type="Proteomes" id="UP000194841">
    <property type="component" value="Unassembled WGS sequence"/>
</dbReference>
<organism evidence="9 10">
    <name type="scientific">Pseudoalteromonas ulvae</name>
    <dbReference type="NCBI Taxonomy" id="107327"/>
    <lineage>
        <taxon>Bacteria</taxon>
        <taxon>Pseudomonadati</taxon>
        <taxon>Pseudomonadota</taxon>
        <taxon>Gammaproteobacteria</taxon>
        <taxon>Alteromonadales</taxon>
        <taxon>Pseudoalteromonadaceae</taxon>
        <taxon>Pseudoalteromonas</taxon>
    </lineage>
</organism>
<evidence type="ECO:0000256" key="1">
    <source>
        <dbReference type="ARBA" id="ARBA00004651"/>
    </source>
</evidence>
<reference evidence="9 10" key="1">
    <citation type="submission" date="2017-02" db="EMBL/GenBank/DDBJ databases">
        <title>Pseudoalteromonas ulvae TC14 Genome.</title>
        <authorList>
            <person name="Molmeret M."/>
        </authorList>
    </citation>
    <scope>NUCLEOTIDE SEQUENCE [LARGE SCALE GENOMIC DNA]</scope>
    <source>
        <strain evidence="9">TC14</strain>
    </source>
</reference>
<proteinExistence type="inferred from homology"/>
<dbReference type="GO" id="GO:0006935">
    <property type="term" value="P:chemotaxis"/>
    <property type="evidence" value="ECO:0007669"/>
    <property type="project" value="InterPro"/>
</dbReference>
<evidence type="ECO:0000256" key="5">
    <source>
        <dbReference type="ARBA" id="ARBA00023136"/>
    </source>
</evidence>
<feature type="domain" description="MotA/TolQ/ExbB proton channel" evidence="8">
    <location>
        <begin position="104"/>
        <end position="217"/>
    </location>
</feature>
<dbReference type="InterPro" id="IPR002898">
    <property type="entry name" value="MotA_ExbB_proton_chnl"/>
</dbReference>
<comment type="subcellular location">
    <subcellularLocation>
        <location evidence="1">Cell membrane</location>
        <topology evidence="1">Multi-pass membrane protein</topology>
    </subcellularLocation>
    <subcellularLocation>
        <location evidence="6">Membrane</location>
        <topology evidence="6">Multi-pass membrane protein</topology>
    </subcellularLocation>
</comment>
<evidence type="ECO:0000256" key="4">
    <source>
        <dbReference type="ARBA" id="ARBA00022989"/>
    </source>
</evidence>
<dbReference type="EMBL" id="MWPV01000002">
    <property type="protein sequence ID" value="OUL58545.1"/>
    <property type="molecule type" value="Genomic_DNA"/>
</dbReference>
<dbReference type="GO" id="GO:0071978">
    <property type="term" value="P:bacterial-type flagellum-dependent swarming motility"/>
    <property type="evidence" value="ECO:0007669"/>
    <property type="project" value="InterPro"/>
</dbReference>
<dbReference type="PANTHER" id="PTHR30433:SF3">
    <property type="entry name" value="MOTILITY PROTEIN A"/>
    <property type="match status" value="1"/>
</dbReference>
<protein>
    <submittedName>
        <fullName evidence="9">Flagellar motor protein</fullName>
    </submittedName>
</protein>
<evidence type="ECO:0000256" key="3">
    <source>
        <dbReference type="ARBA" id="ARBA00022692"/>
    </source>
</evidence>
<keyword evidence="3 7" id="KW-0812">Transmembrane</keyword>
<evidence type="ECO:0000256" key="7">
    <source>
        <dbReference type="SAM" id="Phobius"/>
    </source>
</evidence>
<evidence type="ECO:0000313" key="10">
    <source>
        <dbReference type="Proteomes" id="UP000194841"/>
    </source>
</evidence>
<comment type="similarity">
    <text evidence="6">Belongs to the exbB/tolQ family.</text>
</comment>
<evidence type="ECO:0000259" key="8">
    <source>
        <dbReference type="Pfam" id="PF01618"/>
    </source>
</evidence>
<feature type="transmembrane region" description="Helical" evidence="7">
    <location>
        <begin position="29"/>
        <end position="49"/>
    </location>
</feature>
<evidence type="ECO:0000256" key="6">
    <source>
        <dbReference type="RuleBase" id="RU004057"/>
    </source>
</evidence>
<dbReference type="GO" id="GO:0015031">
    <property type="term" value="P:protein transport"/>
    <property type="evidence" value="ECO:0007669"/>
    <property type="project" value="UniProtKB-KW"/>
</dbReference>
<gene>
    <name evidence="9" type="primary">motC</name>
    <name evidence="9" type="ORF">B1199_09490</name>
</gene>
<feature type="transmembrane region" description="Helical" evidence="7">
    <location>
        <begin position="178"/>
        <end position="200"/>
    </location>
</feature>
<keyword evidence="6" id="KW-0653">Protein transport</keyword>
<dbReference type="RefSeq" id="WP_086743847.1">
    <property type="nucleotide sequence ID" value="NZ_MWPV01000002.1"/>
</dbReference>
<evidence type="ECO:0000256" key="2">
    <source>
        <dbReference type="ARBA" id="ARBA00022475"/>
    </source>
</evidence>
<dbReference type="PANTHER" id="PTHR30433">
    <property type="entry name" value="CHEMOTAXIS PROTEIN MOTA"/>
    <property type="match status" value="1"/>
</dbReference>
<feature type="transmembrane region" description="Helical" evidence="7">
    <location>
        <begin position="151"/>
        <end position="172"/>
    </location>
</feature>
<keyword evidence="9" id="KW-0282">Flagellum</keyword>
<keyword evidence="6" id="KW-0813">Transport</keyword>
<dbReference type="OrthoDB" id="9806929at2"/>
<keyword evidence="9" id="KW-0969">Cilium</keyword>
<dbReference type="InterPro" id="IPR047055">
    <property type="entry name" value="MotA-like"/>
</dbReference>
<keyword evidence="10" id="KW-1185">Reference proteome</keyword>